<dbReference type="Proteomes" id="UP000789901">
    <property type="component" value="Unassembled WGS sequence"/>
</dbReference>
<keyword evidence="2" id="KW-1185">Reference proteome</keyword>
<dbReference type="EMBL" id="CAJVQB010014965">
    <property type="protein sequence ID" value="CAG8771705.1"/>
    <property type="molecule type" value="Genomic_DNA"/>
</dbReference>
<name>A0ABN7VGU8_GIGMA</name>
<dbReference type="InterPro" id="IPR027417">
    <property type="entry name" value="P-loop_NTPase"/>
</dbReference>
<gene>
    <name evidence="1" type="ORF">GMARGA_LOCUS18594</name>
</gene>
<comment type="caution">
    <text evidence="1">The sequence shown here is derived from an EMBL/GenBank/DDBJ whole genome shotgun (WGS) entry which is preliminary data.</text>
</comment>
<protein>
    <submittedName>
        <fullName evidence="1">37107_t:CDS:1</fullName>
    </submittedName>
</protein>
<proteinExistence type="predicted"/>
<evidence type="ECO:0000313" key="1">
    <source>
        <dbReference type="EMBL" id="CAG8771705.1"/>
    </source>
</evidence>
<feature type="non-terminal residue" evidence="1">
    <location>
        <position position="1"/>
    </location>
</feature>
<organism evidence="1 2">
    <name type="scientific">Gigaspora margarita</name>
    <dbReference type="NCBI Taxonomy" id="4874"/>
    <lineage>
        <taxon>Eukaryota</taxon>
        <taxon>Fungi</taxon>
        <taxon>Fungi incertae sedis</taxon>
        <taxon>Mucoromycota</taxon>
        <taxon>Glomeromycotina</taxon>
        <taxon>Glomeromycetes</taxon>
        <taxon>Diversisporales</taxon>
        <taxon>Gigasporaceae</taxon>
        <taxon>Gigaspora</taxon>
    </lineage>
</organism>
<sequence length="82" mass="9371">QLYTLCTRRRNGSISIQQHVDRAENRMFISIIEELVKNYINNDHSIIVAMITCKDEIENQPIVTYAKEADKRGICTSGSNKA</sequence>
<reference evidence="1 2" key="1">
    <citation type="submission" date="2021-06" db="EMBL/GenBank/DDBJ databases">
        <authorList>
            <person name="Kallberg Y."/>
            <person name="Tangrot J."/>
            <person name="Rosling A."/>
        </authorList>
    </citation>
    <scope>NUCLEOTIDE SEQUENCE [LARGE SCALE GENOMIC DNA]</scope>
    <source>
        <strain evidence="1 2">120-4 pot B 10/14</strain>
    </source>
</reference>
<evidence type="ECO:0000313" key="2">
    <source>
        <dbReference type="Proteomes" id="UP000789901"/>
    </source>
</evidence>
<dbReference type="Gene3D" id="3.40.50.300">
    <property type="entry name" value="P-loop containing nucleotide triphosphate hydrolases"/>
    <property type="match status" value="1"/>
</dbReference>
<accession>A0ABN7VGU8</accession>